<proteinExistence type="predicted"/>
<evidence type="ECO:0000259" key="1">
    <source>
        <dbReference type="Pfam" id="PF07679"/>
    </source>
</evidence>
<dbReference type="Gene3D" id="2.60.40.10">
    <property type="entry name" value="Immunoglobulins"/>
    <property type="match status" value="1"/>
</dbReference>
<evidence type="ECO:0000313" key="2">
    <source>
        <dbReference type="Ensembl" id="ENSCMIP00000032563.1"/>
    </source>
</evidence>
<evidence type="ECO:0000313" key="3">
    <source>
        <dbReference type="Proteomes" id="UP000314986"/>
    </source>
</evidence>
<dbReference type="SUPFAM" id="SSF48726">
    <property type="entry name" value="Immunoglobulin"/>
    <property type="match status" value="1"/>
</dbReference>
<dbReference type="Proteomes" id="UP000314986">
    <property type="component" value="Unassembled WGS sequence"/>
</dbReference>
<dbReference type="AlphaFoldDB" id="A0A4W3J2Z7"/>
<dbReference type="PANTHER" id="PTHR47633:SF4">
    <property type="entry name" value="MYOPALLADIN ISOFORM X1"/>
    <property type="match status" value="1"/>
</dbReference>
<reference evidence="2" key="5">
    <citation type="submission" date="2025-09" db="UniProtKB">
        <authorList>
            <consortium name="Ensembl"/>
        </authorList>
    </citation>
    <scope>IDENTIFICATION</scope>
</reference>
<keyword evidence="3" id="KW-1185">Reference proteome</keyword>
<dbReference type="Pfam" id="PF07679">
    <property type="entry name" value="I-set"/>
    <property type="match status" value="1"/>
</dbReference>
<protein>
    <recommendedName>
        <fullName evidence="1">Immunoglobulin I-set domain-containing protein</fullName>
    </recommendedName>
</protein>
<dbReference type="Ensembl" id="ENSCMIT00000033057.1">
    <property type="protein sequence ID" value="ENSCMIP00000032563.1"/>
    <property type="gene ID" value="ENSCMIG00000013923.1"/>
</dbReference>
<sequence length="239" mass="27593">MVVPAKINIFLLLGIVKVPIPLELSMKSVLFLRRYKVRYNKETGECQLEISMTFADDAGEYSIVARNQQGEVSASAQLLEEDEYEVYMKQHQEVTYRTEISTQYVQEPKVAEVAPIIAMTEYDKEQILIRKKMGKSSVMMKTVTEEQEYHISAFEERLIKEIEFRIIKITLEELLEEDGEVMSMDFSQDESIEPGFDSAVKSYRILEGRVAAFHCKLSGYPLPKVSNYTLKQADLIRQH</sequence>
<reference evidence="2" key="4">
    <citation type="submission" date="2025-08" db="UniProtKB">
        <authorList>
            <consortium name="Ensembl"/>
        </authorList>
    </citation>
    <scope>IDENTIFICATION</scope>
</reference>
<dbReference type="InterPro" id="IPR013783">
    <property type="entry name" value="Ig-like_fold"/>
</dbReference>
<dbReference type="GeneTree" id="ENSGT01110000267173"/>
<reference evidence="3" key="1">
    <citation type="journal article" date="2006" name="Science">
        <title>Ancient noncoding elements conserved in the human genome.</title>
        <authorList>
            <person name="Venkatesh B."/>
            <person name="Kirkness E.F."/>
            <person name="Loh Y.H."/>
            <person name="Halpern A.L."/>
            <person name="Lee A.P."/>
            <person name="Johnson J."/>
            <person name="Dandona N."/>
            <person name="Viswanathan L.D."/>
            <person name="Tay A."/>
            <person name="Venter J.C."/>
            <person name="Strausberg R.L."/>
            <person name="Brenner S."/>
        </authorList>
    </citation>
    <scope>NUCLEOTIDE SEQUENCE [LARGE SCALE GENOMIC DNA]</scope>
</reference>
<organism evidence="2 3">
    <name type="scientific">Callorhinchus milii</name>
    <name type="common">Ghost shark</name>
    <dbReference type="NCBI Taxonomy" id="7868"/>
    <lineage>
        <taxon>Eukaryota</taxon>
        <taxon>Metazoa</taxon>
        <taxon>Chordata</taxon>
        <taxon>Craniata</taxon>
        <taxon>Vertebrata</taxon>
        <taxon>Chondrichthyes</taxon>
        <taxon>Holocephali</taxon>
        <taxon>Chimaeriformes</taxon>
        <taxon>Callorhinchidae</taxon>
        <taxon>Callorhinchus</taxon>
    </lineage>
</organism>
<dbReference type="STRING" id="7868.ENSCMIP00000032563"/>
<reference evidence="3" key="3">
    <citation type="journal article" date="2014" name="Nature">
        <title>Elephant shark genome provides unique insights into gnathostome evolution.</title>
        <authorList>
            <consortium name="International Elephant Shark Genome Sequencing Consortium"/>
            <person name="Venkatesh B."/>
            <person name="Lee A.P."/>
            <person name="Ravi V."/>
            <person name="Maurya A.K."/>
            <person name="Lian M.M."/>
            <person name="Swann J.B."/>
            <person name="Ohta Y."/>
            <person name="Flajnik M.F."/>
            <person name="Sutoh Y."/>
            <person name="Kasahara M."/>
            <person name="Hoon S."/>
            <person name="Gangu V."/>
            <person name="Roy S.W."/>
            <person name="Irimia M."/>
            <person name="Korzh V."/>
            <person name="Kondrychyn I."/>
            <person name="Lim Z.W."/>
            <person name="Tay B.H."/>
            <person name="Tohari S."/>
            <person name="Kong K.W."/>
            <person name="Ho S."/>
            <person name="Lorente-Galdos B."/>
            <person name="Quilez J."/>
            <person name="Marques-Bonet T."/>
            <person name="Raney B.J."/>
            <person name="Ingham P.W."/>
            <person name="Tay A."/>
            <person name="Hillier L.W."/>
            <person name="Minx P."/>
            <person name="Boehm T."/>
            <person name="Wilson R.K."/>
            <person name="Brenner S."/>
            <person name="Warren W.C."/>
        </authorList>
    </citation>
    <scope>NUCLEOTIDE SEQUENCE [LARGE SCALE GENOMIC DNA]</scope>
</reference>
<dbReference type="GO" id="GO:0004672">
    <property type="term" value="F:protein kinase activity"/>
    <property type="evidence" value="ECO:0007669"/>
    <property type="project" value="TreeGrafter"/>
</dbReference>
<feature type="domain" description="Immunoglobulin I-set" evidence="1">
    <location>
        <begin position="34"/>
        <end position="78"/>
    </location>
</feature>
<dbReference type="InterPro" id="IPR036179">
    <property type="entry name" value="Ig-like_dom_sf"/>
</dbReference>
<accession>A0A4W3J2Z7</accession>
<dbReference type="InterPro" id="IPR013098">
    <property type="entry name" value="Ig_I-set"/>
</dbReference>
<dbReference type="InParanoid" id="A0A4W3J2Z7"/>
<dbReference type="PANTHER" id="PTHR47633">
    <property type="entry name" value="IMMUNOGLOBULIN"/>
    <property type="match status" value="1"/>
</dbReference>
<name>A0A4W3J2Z7_CALMI</name>
<reference evidence="3" key="2">
    <citation type="journal article" date="2007" name="PLoS Biol.">
        <title>Survey sequencing and comparative analysis of the elephant shark (Callorhinchus milii) genome.</title>
        <authorList>
            <person name="Venkatesh B."/>
            <person name="Kirkness E.F."/>
            <person name="Loh Y.H."/>
            <person name="Halpern A.L."/>
            <person name="Lee A.P."/>
            <person name="Johnson J."/>
            <person name="Dandona N."/>
            <person name="Viswanathan L.D."/>
            <person name="Tay A."/>
            <person name="Venter J.C."/>
            <person name="Strausberg R.L."/>
            <person name="Brenner S."/>
        </authorList>
    </citation>
    <scope>NUCLEOTIDE SEQUENCE [LARGE SCALE GENOMIC DNA]</scope>
</reference>